<dbReference type="Gene3D" id="1.10.12.10">
    <property type="entry name" value="Lyase 2-enoyl-coa Hydratase, Chain A, domain 2"/>
    <property type="match status" value="1"/>
</dbReference>
<dbReference type="SUPFAM" id="SSF52096">
    <property type="entry name" value="ClpP/crotonase"/>
    <property type="match status" value="1"/>
</dbReference>
<evidence type="ECO:0000313" key="3">
    <source>
        <dbReference type="Proteomes" id="UP001321492"/>
    </source>
</evidence>
<dbReference type="Proteomes" id="UP001321492">
    <property type="component" value="Unassembled WGS sequence"/>
</dbReference>
<dbReference type="Pfam" id="PF00378">
    <property type="entry name" value="ECH_1"/>
    <property type="match status" value="1"/>
</dbReference>
<sequence length="262" mass="28176">MEPSVLVERREGWTCLTLNRPDKLNSFNEDMHGRLARALDEASTDDTCRAILLIGAGRGFCAGQDLSDRVGREGPPDLGATIEAFYNPLVRRIRTLRKPVICAVNGVAAGAGANIALACDIVIAARSAKFIQAFSKIGLVPDSGGTFFLPRLVGDARARALAMLAEPVAAEQAEAWGLIWKVVDDESLRDEAQGLAAHLSRQPTQGLALIKEALNASAANDLDTQLDLERDLQRRAGQTPDYAEGVRAFAEKRVPIFTGRAS</sequence>
<reference evidence="2 3" key="1">
    <citation type="submission" date="2023-05" db="EMBL/GenBank/DDBJ databases">
        <title>Chelatococcus sp. nov., a moderately thermophilic bacterium isolated from hot spring microbial mat.</title>
        <authorList>
            <person name="Hu C.-J."/>
            <person name="Li W.-J."/>
        </authorList>
    </citation>
    <scope>NUCLEOTIDE SEQUENCE [LARGE SCALE GENOMIC DNA]</scope>
    <source>
        <strain evidence="2 3">SYSU G07232</strain>
    </source>
</reference>
<dbReference type="GO" id="GO:0016853">
    <property type="term" value="F:isomerase activity"/>
    <property type="evidence" value="ECO:0007669"/>
    <property type="project" value="UniProtKB-KW"/>
</dbReference>
<dbReference type="InterPro" id="IPR014748">
    <property type="entry name" value="Enoyl-CoA_hydra_C"/>
</dbReference>
<dbReference type="Gene3D" id="3.90.226.10">
    <property type="entry name" value="2-enoyl-CoA Hydratase, Chain A, domain 1"/>
    <property type="match status" value="1"/>
</dbReference>
<organism evidence="2 3">
    <name type="scientific">Chelatococcus albus</name>
    <dbReference type="NCBI Taxonomy" id="3047466"/>
    <lineage>
        <taxon>Bacteria</taxon>
        <taxon>Pseudomonadati</taxon>
        <taxon>Pseudomonadota</taxon>
        <taxon>Alphaproteobacteria</taxon>
        <taxon>Hyphomicrobiales</taxon>
        <taxon>Chelatococcaceae</taxon>
        <taxon>Chelatococcus</taxon>
    </lineage>
</organism>
<name>A0ABT7AFF2_9HYPH</name>
<dbReference type="PANTHER" id="PTHR43459:SF1">
    <property type="entry name" value="EG:BACN32G11.4 PROTEIN"/>
    <property type="match status" value="1"/>
</dbReference>
<dbReference type="InterPro" id="IPR001753">
    <property type="entry name" value="Enoyl-CoA_hydra/iso"/>
</dbReference>
<dbReference type="InterPro" id="IPR029045">
    <property type="entry name" value="ClpP/crotonase-like_dom_sf"/>
</dbReference>
<proteinExistence type="inferred from homology"/>
<gene>
    <name evidence="2" type="primary">paaG</name>
    <name evidence="2" type="ORF">QNA08_07630</name>
</gene>
<dbReference type="NCBIfam" id="TIGR02280">
    <property type="entry name" value="PaaB1"/>
    <property type="match status" value="1"/>
</dbReference>
<dbReference type="EMBL" id="JASJEV010000004">
    <property type="protein sequence ID" value="MDJ1158100.1"/>
    <property type="molecule type" value="Genomic_DNA"/>
</dbReference>
<comment type="caution">
    <text evidence="2">The sequence shown here is derived from an EMBL/GenBank/DDBJ whole genome shotgun (WGS) entry which is preliminary data.</text>
</comment>
<evidence type="ECO:0000313" key="2">
    <source>
        <dbReference type="EMBL" id="MDJ1158100.1"/>
    </source>
</evidence>
<dbReference type="PANTHER" id="PTHR43459">
    <property type="entry name" value="ENOYL-COA HYDRATASE"/>
    <property type="match status" value="1"/>
</dbReference>
<accession>A0ABT7AFF2</accession>
<dbReference type="RefSeq" id="WP_283740102.1">
    <property type="nucleotide sequence ID" value="NZ_JASJEV010000004.1"/>
</dbReference>
<keyword evidence="3" id="KW-1185">Reference proteome</keyword>
<dbReference type="InterPro" id="IPR011968">
    <property type="entry name" value="PaaB1"/>
</dbReference>
<evidence type="ECO:0000256" key="1">
    <source>
        <dbReference type="ARBA" id="ARBA00005254"/>
    </source>
</evidence>
<dbReference type="CDD" id="cd06558">
    <property type="entry name" value="crotonase-like"/>
    <property type="match status" value="1"/>
</dbReference>
<comment type="similarity">
    <text evidence="1">Belongs to the enoyl-CoA hydratase/isomerase family.</text>
</comment>
<dbReference type="EC" id="5.3.3.18" evidence="2"/>
<protein>
    <submittedName>
        <fullName evidence="2">2-(1,2-epoxy-1,2-dihydrophenyl)acetyl-CoA isomerase PaaG</fullName>
        <ecNumber evidence="2">5.3.3.18</ecNumber>
    </submittedName>
</protein>
<keyword evidence="2" id="KW-0413">Isomerase</keyword>